<keyword evidence="2" id="KW-0067">ATP-binding</keyword>
<organism evidence="5 6">
    <name type="scientific">Gryllotalpicola reticulitermitis</name>
    <dbReference type="NCBI Taxonomy" id="1184153"/>
    <lineage>
        <taxon>Bacteria</taxon>
        <taxon>Bacillati</taxon>
        <taxon>Actinomycetota</taxon>
        <taxon>Actinomycetes</taxon>
        <taxon>Micrococcales</taxon>
        <taxon>Microbacteriaceae</taxon>
        <taxon>Gryllotalpicola</taxon>
    </lineage>
</organism>
<dbReference type="PANTHER" id="PTHR11361">
    <property type="entry name" value="DNA MISMATCH REPAIR PROTEIN MUTS FAMILY MEMBER"/>
    <property type="match status" value="1"/>
</dbReference>
<dbReference type="EMBL" id="JBHSCN010000003">
    <property type="protein sequence ID" value="MFC4242906.1"/>
    <property type="molecule type" value="Genomic_DNA"/>
</dbReference>
<evidence type="ECO:0000256" key="2">
    <source>
        <dbReference type="ARBA" id="ARBA00022840"/>
    </source>
</evidence>
<evidence type="ECO:0000256" key="1">
    <source>
        <dbReference type="ARBA" id="ARBA00022741"/>
    </source>
</evidence>
<feature type="domain" description="DNA mismatch repair proteins mutS family" evidence="4">
    <location>
        <begin position="323"/>
        <end position="490"/>
    </location>
</feature>
<keyword evidence="6" id="KW-1185">Reference proteome</keyword>
<dbReference type="Pfam" id="PF00488">
    <property type="entry name" value="MutS_V"/>
    <property type="match status" value="1"/>
</dbReference>
<name>A0ABV8Q3A9_9MICO</name>
<evidence type="ECO:0000313" key="5">
    <source>
        <dbReference type="EMBL" id="MFC4242906.1"/>
    </source>
</evidence>
<dbReference type="Proteomes" id="UP001595900">
    <property type="component" value="Unassembled WGS sequence"/>
</dbReference>
<comment type="caution">
    <text evidence="5">The sequence shown here is derived from an EMBL/GenBank/DDBJ whole genome shotgun (WGS) entry which is preliminary data.</text>
</comment>
<dbReference type="InterPro" id="IPR000432">
    <property type="entry name" value="DNA_mismatch_repair_MutS_C"/>
</dbReference>
<evidence type="ECO:0000259" key="4">
    <source>
        <dbReference type="SMART" id="SM00534"/>
    </source>
</evidence>
<sequence length="502" mass="56654">MKTWLLFADHDLPESPQPPWNAEAIVQDVELTPLVTAMAQGDRFLAEVASRVLLEPLTTIEEIRYRQEVLLDCQRQEAVVRELYDLAVEAITRERKVYGWMSDRNPAAILQRAIEVLEIFVSMLRTLRQIAAEHQGDFESAGFGRFFRMTLDELDDDYFAEIDRHLRRLRFRNGVLISAGLDHGGKVSALVLRRPNQERQSFSDRINSLTHPDPYFRIADRDEAGANALTEMRGRGLNLVADALARSTDHILSFFAMMRLELGFYLGCLNAQHILESKGHPFAFPDPAPAEDDAFSSDGLYDVSLAFVSDDPVTGNDVRADGKPLIMVTGANRGGKSTFLRSVGLAQLMMQAGMFVAAESLSLSVASGLFTHFKREEDESMTSGKFDEELVRMHDIVQHLKPGSIMLFNESFAATNEREGSEIGRQVIHALLDNHIRVVFVTHQYDLAHSFTGNEDTYFLRAERERTFKLIEGEPLPTSYGDDLYQRIFGHDPHTAKDRVDS</sequence>
<evidence type="ECO:0000313" key="6">
    <source>
        <dbReference type="Proteomes" id="UP001595900"/>
    </source>
</evidence>
<evidence type="ECO:0000256" key="3">
    <source>
        <dbReference type="ARBA" id="ARBA00023125"/>
    </source>
</evidence>
<dbReference type="PANTHER" id="PTHR11361:SF34">
    <property type="entry name" value="DNA MISMATCH REPAIR PROTEIN MSH1, MITOCHONDRIAL"/>
    <property type="match status" value="1"/>
</dbReference>
<proteinExistence type="predicted"/>
<gene>
    <name evidence="5" type="ORF">ACFOYW_05945</name>
</gene>
<dbReference type="SUPFAM" id="SSF52540">
    <property type="entry name" value="P-loop containing nucleoside triphosphate hydrolases"/>
    <property type="match status" value="1"/>
</dbReference>
<dbReference type="InterPro" id="IPR045076">
    <property type="entry name" value="MutS"/>
</dbReference>
<keyword evidence="1" id="KW-0547">Nucleotide-binding</keyword>
<reference evidence="6" key="1">
    <citation type="journal article" date="2019" name="Int. J. Syst. Evol. Microbiol.">
        <title>The Global Catalogue of Microorganisms (GCM) 10K type strain sequencing project: providing services to taxonomists for standard genome sequencing and annotation.</title>
        <authorList>
            <consortium name="The Broad Institute Genomics Platform"/>
            <consortium name="The Broad Institute Genome Sequencing Center for Infectious Disease"/>
            <person name="Wu L."/>
            <person name="Ma J."/>
        </authorList>
    </citation>
    <scope>NUCLEOTIDE SEQUENCE [LARGE SCALE GENOMIC DNA]</scope>
    <source>
        <strain evidence="6">CGMCC 1.10363</strain>
    </source>
</reference>
<protein>
    <recommendedName>
        <fullName evidence="4">DNA mismatch repair proteins mutS family domain-containing protein</fullName>
    </recommendedName>
</protein>
<dbReference type="RefSeq" id="WP_390227859.1">
    <property type="nucleotide sequence ID" value="NZ_JBHSCN010000003.1"/>
</dbReference>
<dbReference type="InterPro" id="IPR027417">
    <property type="entry name" value="P-loop_NTPase"/>
</dbReference>
<accession>A0ABV8Q3A9</accession>
<dbReference type="Gene3D" id="3.40.50.300">
    <property type="entry name" value="P-loop containing nucleotide triphosphate hydrolases"/>
    <property type="match status" value="1"/>
</dbReference>
<keyword evidence="3" id="KW-0238">DNA-binding</keyword>
<dbReference type="SMART" id="SM00534">
    <property type="entry name" value="MUTSac"/>
    <property type="match status" value="1"/>
</dbReference>